<comment type="caution">
    <text evidence="1">The sequence shown here is derived from an EMBL/GenBank/DDBJ whole genome shotgun (WGS) entry which is preliminary data.</text>
</comment>
<sequence length="49" mass="5226">MQGLKRFPSDGFRAKTKAFVTDLKGLKNPAPGNIVSPPADVVKLVDTLS</sequence>
<dbReference type="AlphaFoldDB" id="A0A375BDN7"/>
<proteinExistence type="predicted"/>
<dbReference type="EMBL" id="OFSN01000001">
    <property type="protein sequence ID" value="SOY41704.1"/>
    <property type="molecule type" value="Genomic_DNA"/>
</dbReference>
<reference evidence="1" key="1">
    <citation type="submission" date="2018-01" db="EMBL/GenBank/DDBJ databases">
        <authorList>
            <person name="Clerissi C."/>
        </authorList>
    </citation>
    <scope>NUCLEOTIDE SEQUENCE</scope>
    <source>
        <strain evidence="1">Cupriavidus taiwanensis LMG 19430</strain>
    </source>
</reference>
<protein>
    <submittedName>
        <fullName evidence="1">Uncharacterized protein</fullName>
    </submittedName>
</protein>
<name>A0A375BDN7_9BURK</name>
<evidence type="ECO:0000313" key="1">
    <source>
        <dbReference type="EMBL" id="SOY41704.1"/>
    </source>
</evidence>
<dbReference type="Proteomes" id="UP000257016">
    <property type="component" value="Unassembled WGS sequence"/>
</dbReference>
<organism evidence="1">
    <name type="scientific">Cupriavidus taiwanensis</name>
    <dbReference type="NCBI Taxonomy" id="164546"/>
    <lineage>
        <taxon>Bacteria</taxon>
        <taxon>Pseudomonadati</taxon>
        <taxon>Pseudomonadota</taxon>
        <taxon>Betaproteobacteria</taxon>
        <taxon>Burkholderiales</taxon>
        <taxon>Burkholderiaceae</taxon>
        <taxon>Cupriavidus</taxon>
    </lineage>
</organism>
<gene>
    <name evidence="1" type="ORF">CBM2586_A11257</name>
</gene>
<accession>A0A375BDN7</accession>